<comment type="caution">
    <text evidence="1">The sequence shown here is derived from an EMBL/GenBank/DDBJ whole genome shotgun (WGS) entry which is preliminary data.</text>
</comment>
<dbReference type="OrthoDB" id="3536166at2759"/>
<reference evidence="1 2" key="1">
    <citation type="submission" date="2017-12" db="EMBL/GenBank/DDBJ databases">
        <title>Comparative genomics of Botrytis spp.</title>
        <authorList>
            <person name="Valero-Jimenez C.A."/>
            <person name="Tapia P."/>
            <person name="Veloso J."/>
            <person name="Silva-Moreno E."/>
            <person name="Staats M."/>
            <person name="Valdes J.H."/>
            <person name="Van Kan J.A.L."/>
        </authorList>
    </citation>
    <scope>NUCLEOTIDE SEQUENCE [LARGE SCALE GENOMIC DNA]</scope>
    <source>
        <strain evidence="1 2">Bt9001</strain>
    </source>
</reference>
<sequence length="95" mass="10955">MSLRIEDHNTGLYDQRNLGPSMTVFWFAGETRSRQFLAGGWVAAASLTAISTIQFSKHQSRHNYYIQAVFKKKLVKDEHLYHVWGIASHKPPDEH</sequence>
<dbReference type="Proteomes" id="UP000297777">
    <property type="component" value="Unassembled WGS sequence"/>
</dbReference>
<organism evidence="1 2">
    <name type="scientific">Botrytis tulipae</name>
    <dbReference type="NCBI Taxonomy" id="87230"/>
    <lineage>
        <taxon>Eukaryota</taxon>
        <taxon>Fungi</taxon>
        <taxon>Dikarya</taxon>
        <taxon>Ascomycota</taxon>
        <taxon>Pezizomycotina</taxon>
        <taxon>Leotiomycetes</taxon>
        <taxon>Helotiales</taxon>
        <taxon>Sclerotiniaceae</taxon>
        <taxon>Botrytis</taxon>
    </lineage>
</organism>
<dbReference type="AlphaFoldDB" id="A0A4Z1EGQ3"/>
<accession>A0A4Z1EGQ3</accession>
<evidence type="ECO:0000313" key="2">
    <source>
        <dbReference type="Proteomes" id="UP000297777"/>
    </source>
</evidence>
<keyword evidence="2" id="KW-1185">Reference proteome</keyword>
<evidence type="ECO:0000313" key="1">
    <source>
        <dbReference type="EMBL" id="TGO08521.1"/>
    </source>
</evidence>
<proteinExistence type="predicted"/>
<dbReference type="EMBL" id="PQXH01000205">
    <property type="protein sequence ID" value="TGO08521.1"/>
    <property type="molecule type" value="Genomic_DNA"/>
</dbReference>
<protein>
    <submittedName>
        <fullName evidence="1">Uncharacterized protein</fullName>
    </submittedName>
</protein>
<gene>
    <name evidence="1" type="ORF">BTUL_0205g00170</name>
</gene>
<name>A0A4Z1EGQ3_9HELO</name>